<evidence type="ECO:0000313" key="3">
    <source>
        <dbReference type="Proteomes" id="UP000823388"/>
    </source>
</evidence>
<comment type="caution">
    <text evidence="2">The sequence shown here is derived from an EMBL/GenBank/DDBJ whole genome shotgun (WGS) entry which is preliminary data.</text>
</comment>
<keyword evidence="3" id="KW-1185">Reference proteome</keyword>
<feature type="compositionally biased region" description="Basic residues" evidence="1">
    <location>
        <begin position="1"/>
        <end position="11"/>
    </location>
</feature>
<name>A0A8T0VDH1_PANVG</name>
<proteinExistence type="predicted"/>
<evidence type="ECO:0000256" key="1">
    <source>
        <dbReference type="SAM" id="MobiDB-lite"/>
    </source>
</evidence>
<dbReference type="EMBL" id="CM029040">
    <property type="protein sequence ID" value="KAG2633250.1"/>
    <property type="molecule type" value="Genomic_DNA"/>
</dbReference>
<dbReference type="AlphaFoldDB" id="A0A8T0VDH1"/>
<dbReference type="Proteomes" id="UP000823388">
    <property type="component" value="Chromosome 2N"/>
</dbReference>
<accession>A0A8T0VDH1</accession>
<gene>
    <name evidence="2" type="ORF">PVAP13_2NG301800</name>
</gene>
<feature type="region of interest" description="Disordered" evidence="1">
    <location>
        <begin position="1"/>
        <end position="24"/>
    </location>
</feature>
<reference evidence="2" key="1">
    <citation type="submission" date="2020-05" db="EMBL/GenBank/DDBJ databases">
        <title>WGS assembly of Panicum virgatum.</title>
        <authorList>
            <person name="Lovell J.T."/>
            <person name="Jenkins J."/>
            <person name="Shu S."/>
            <person name="Juenger T.E."/>
            <person name="Schmutz J."/>
        </authorList>
    </citation>
    <scope>NUCLEOTIDE SEQUENCE</scope>
    <source>
        <strain evidence="2">AP13</strain>
    </source>
</reference>
<protein>
    <submittedName>
        <fullName evidence="2">Uncharacterized protein</fullName>
    </submittedName>
</protein>
<organism evidence="2 3">
    <name type="scientific">Panicum virgatum</name>
    <name type="common">Blackwell switchgrass</name>
    <dbReference type="NCBI Taxonomy" id="38727"/>
    <lineage>
        <taxon>Eukaryota</taxon>
        <taxon>Viridiplantae</taxon>
        <taxon>Streptophyta</taxon>
        <taxon>Embryophyta</taxon>
        <taxon>Tracheophyta</taxon>
        <taxon>Spermatophyta</taxon>
        <taxon>Magnoliopsida</taxon>
        <taxon>Liliopsida</taxon>
        <taxon>Poales</taxon>
        <taxon>Poaceae</taxon>
        <taxon>PACMAD clade</taxon>
        <taxon>Panicoideae</taxon>
        <taxon>Panicodae</taxon>
        <taxon>Paniceae</taxon>
        <taxon>Panicinae</taxon>
        <taxon>Panicum</taxon>
        <taxon>Panicum sect. Hiantes</taxon>
    </lineage>
</organism>
<sequence>MSRSGTARRPRSPPGPPSCPPILMASKPWPPFRGSGTLGLMAPVKANRSPDLPSEEFAKTTSALATRDEEQIEQWHQMTVSTSALYLASSRRKFIDFLCSSPLLLHFSVEAKMLISRKE</sequence>
<evidence type="ECO:0000313" key="2">
    <source>
        <dbReference type="EMBL" id="KAG2633250.1"/>
    </source>
</evidence>